<reference evidence="1 2" key="2">
    <citation type="journal article" date="2009" name="BMC Genomics">
        <title>Identification of transcriptional signals in Encephalitozoon cuniculi widespread among Microsporidia phylum: support for accurate structural genome annotation.</title>
        <authorList>
            <person name="Peyretaillade E."/>
            <person name="Goncalves O."/>
            <person name="Terrat S."/>
            <person name="Dugat-Bony E."/>
            <person name="Wincker P."/>
            <person name="Cornman R.S."/>
            <person name="Evans J.D."/>
            <person name="Delbac F."/>
            <person name="Peyret P."/>
        </authorList>
    </citation>
    <scope>NUCLEOTIDE SEQUENCE [LARGE SCALE GENOMIC DNA]</scope>
    <source>
        <strain evidence="1 2">GB-M1</strain>
    </source>
</reference>
<evidence type="ECO:0000313" key="1">
    <source>
        <dbReference type="EMBL" id="CCI73987.1"/>
    </source>
</evidence>
<dbReference type="OrthoDB" id="2192622at2759"/>
<sequence length="85" mass="10209">MARKIANELQEYMNEIEKIIESDKTPRERINSKRRKMQRLGGHVKKHPTPLNRILERIERRKASVIAERERMESMGISKKKKRAR</sequence>
<dbReference type="EMBL" id="AL590449">
    <property type="protein sequence ID" value="CCI73987.1"/>
    <property type="molecule type" value="Genomic_DNA"/>
</dbReference>
<organism evidence="1 2">
    <name type="scientific">Encephalitozoon cuniculi (strain GB-M1)</name>
    <name type="common">Microsporidian parasite</name>
    <dbReference type="NCBI Taxonomy" id="284813"/>
    <lineage>
        <taxon>Eukaryota</taxon>
        <taxon>Fungi</taxon>
        <taxon>Fungi incertae sedis</taxon>
        <taxon>Microsporidia</taxon>
        <taxon>Unikaryonidae</taxon>
        <taxon>Encephalitozoon</taxon>
    </lineage>
</organism>
<dbReference type="HOGENOM" id="CLU_2512627_0_0_1"/>
<name>I7L8M2_ENCCU</name>
<dbReference type="AlphaFoldDB" id="I7L8M2"/>
<protein>
    <submittedName>
        <fullName evidence="1">ECU10_0355 protein</fullName>
    </submittedName>
</protein>
<keyword evidence="2" id="KW-1185">Reference proteome</keyword>
<dbReference type="InParanoid" id="I7L8M2"/>
<evidence type="ECO:0000313" key="2">
    <source>
        <dbReference type="Proteomes" id="UP000000819"/>
    </source>
</evidence>
<proteinExistence type="predicted"/>
<reference evidence="1 2" key="1">
    <citation type="journal article" date="2001" name="Nature">
        <title>Genome sequence and gene compaction of the eukaryote parasite Encephalitozoon cuniculi.</title>
        <authorList>
            <person name="Katinka M.D."/>
            <person name="Duprat S."/>
            <person name="Cornillot E."/>
            <person name="Metenier G."/>
            <person name="Thomarat F."/>
            <person name="Prensier G."/>
            <person name="Barbe V."/>
            <person name="Peyretaillade E."/>
            <person name="Brottier P."/>
            <person name="Wincker P."/>
            <person name="Delbac F."/>
            <person name="El Alaoui H."/>
            <person name="Peyret P."/>
            <person name="Saurin W."/>
            <person name="Gouy M."/>
            <person name="Weissenbach J."/>
            <person name="Vivares C.P."/>
        </authorList>
    </citation>
    <scope>NUCLEOTIDE SEQUENCE [LARGE SCALE GENOMIC DNA]</scope>
    <source>
        <strain evidence="1 2">GB-M1</strain>
    </source>
</reference>
<dbReference type="Proteomes" id="UP000000819">
    <property type="component" value="Chromosome X"/>
</dbReference>
<gene>
    <name evidence="1" type="ordered locus">ECU10_0355</name>
</gene>
<accession>I7L8M2</accession>
<dbReference type="VEuPathDB" id="MicrosporidiaDB:ECU10_0355"/>
<dbReference type="KEGG" id="ecu:ECU10_0355"/>
<dbReference type="GeneID" id="77136422"/>
<dbReference type="RefSeq" id="NP_001402543.1">
    <property type="nucleotide sequence ID" value="NM_001415255.1"/>
</dbReference>